<dbReference type="Pfam" id="PF13181">
    <property type="entry name" value="TPR_8"/>
    <property type="match status" value="1"/>
</dbReference>
<feature type="repeat" description="TPR" evidence="3">
    <location>
        <begin position="142"/>
        <end position="175"/>
    </location>
</feature>
<sequence>MTSSSDSTSLAEGRRCFEEGDYSQAKHTLANCLRTGVDRTEACVLLGRIYHNEGNYTNAVKCFERAISDGQESADVRHLLCASLFEAKRYDEARLHLEAVIEMYPRYWQSRLLLGKLFIETGDLNGAESILRHAVHIHEQEPELWYHLGLALCRLGRYDEAGPVLERAVELKPDTVPQYHYLLGKTQLEQGFAEKAISSFKRSARIYPLAELYFPLGRACQLAQRYDTAYRVYEKALERPINTSIRHIILFHQAEILFEQGEEEDRLKREHNRYRQAEQKLSQALELNPGFVEALHFMPMVHIRMNLPEISAQELLDLLGLDESDLHSCRDANGIPEILSHRYLQRVHLGYAFSRAGRYPEARKALEAALNDPEVDNEPVVQCRILRRLALVQLEMGDRPGSCSTWRRLAAIDPEDHYGAASALAELELEDDE</sequence>
<dbReference type="PANTHER" id="PTHR45586:SF1">
    <property type="entry name" value="LIPOPOLYSACCHARIDE ASSEMBLY PROTEIN B"/>
    <property type="match status" value="1"/>
</dbReference>
<dbReference type="SUPFAM" id="SSF48452">
    <property type="entry name" value="TPR-like"/>
    <property type="match status" value="2"/>
</dbReference>
<evidence type="ECO:0000256" key="2">
    <source>
        <dbReference type="ARBA" id="ARBA00022803"/>
    </source>
</evidence>
<dbReference type="STRING" id="290512.Paes_2282"/>
<dbReference type="PROSITE" id="PS50005">
    <property type="entry name" value="TPR"/>
    <property type="match status" value="3"/>
</dbReference>
<dbReference type="AlphaFoldDB" id="B4S6S8"/>
<dbReference type="InterPro" id="IPR011990">
    <property type="entry name" value="TPR-like_helical_dom_sf"/>
</dbReference>
<proteinExistence type="predicted"/>
<dbReference type="EMBL" id="CP001108">
    <property type="protein sequence ID" value="ACF47283.1"/>
    <property type="molecule type" value="Genomic_DNA"/>
</dbReference>
<dbReference type="RefSeq" id="WP_012506813.1">
    <property type="nucleotide sequence ID" value="NC_011059.1"/>
</dbReference>
<protein>
    <submittedName>
        <fullName evidence="5">Tetratricopeptide TPR_2 repeat protein</fullName>
    </submittedName>
</protein>
<dbReference type="PANTHER" id="PTHR45586">
    <property type="entry name" value="TPR REPEAT-CONTAINING PROTEIN PA4667"/>
    <property type="match status" value="1"/>
</dbReference>
<dbReference type="Gene3D" id="1.25.40.10">
    <property type="entry name" value="Tetratricopeptide repeat domain"/>
    <property type="match status" value="3"/>
</dbReference>
<dbReference type="InterPro" id="IPR051012">
    <property type="entry name" value="CellSynth/LPSAsmb/PSIAsmb"/>
</dbReference>
<reference evidence="5" key="1">
    <citation type="submission" date="2008-06" db="EMBL/GenBank/DDBJ databases">
        <title>Complete sequence of chromosome of Prosthecochloris aestuarii DSM 271.</title>
        <authorList>
            <consortium name="US DOE Joint Genome Institute"/>
            <person name="Lucas S."/>
            <person name="Copeland A."/>
            <person name="Lapidus A."/>
            <person name="Glavina del Rio T."/>
            <person name="Dalin E."/>
            <person name="Tice H."/>
            <person name="Bruce D."/>
            <person name="Goodwin L."/>
            <person name="Pitluck S."/>
            <person name="Schmutz J."/>
            <person name="Larimer F."/>
            <person name="Land M."/>
            <person name="Hauser L."/>
            <person name="Kyrpides N."/>
            <person name="Anderson I."/>
            <person name="Liu Z."/>
            <person name="Li T."/>
            <person name="Zhao F."/>
            <person name="Overmann J."/>
            <person name="Bryant D.A."/>
            <person name="Richardson P."/>
        </authorList>
    </citation>
    <scope>NUCLEOTIDE SEQUENCE [LARGE SCALE GENOMIC DNA]</scope>
    <source>
        <strain evidence="5">DSM 271</strain>
    </source>
</reference>
<evidence type="ECO:0000256" key="1">
    <source>
        <dbReference type="ARBA" id="ARBA00022737"/>
    </source>
</evidence>
<dbReference type="Proteomes" id="UP000002725">
    <property type="component" value="Chromosome"/>
</dbReference>
<evidence type="ECO:0000256" key="3">
    <source>
        <dbReference type="PROSITE-ProRule" id="PRU00339"/>
    </source>
</evidence>
<gene>
    <name evidence="5" type="ordered locus">Paes_2282</name>
</gene>
<dbReference type="SMART" id="SM00028">
    <property type="entry name" value="TPR"/>
    <property type="match status" value="8"/>
</dbReference>
<feature type="repeat" description="TPR" evidence="3">
    <location>
        <begin position="40"/>
        <end position="73"/>
    </location>
</feature>
<dbReference type="HOGENOM" id="CLU_632911_0_0_10"/>
<dbReference type="KEGG" id="paa:Paes_2282"/>
<accession>B4S6S8</accession>
<keyword evidence="2 3" id="KW-0802">TPR repeat</keyword>
<evidence type="ECO:0000313" key="5">
    <source>
        <dbReference type="EMBL" id="ACF47283.1"/>
    </source>
</evidence>
<evidence type="ECO:0000256" key="4">
    <source>
        <dbReference type="SAM" id="Coils"/>
    </source>
</evidence>
<evidence type="ECO:0000313" key="6">
    <source>
        <dbReference type="Proteomes" id="UP000002725"/>
    </source>
</evidence>
<organism evidence="5 6">
    <name type="scientific">Prosthecochloris aestuarii (strain DSM 271 / SK 413)</name>
    <dbReference type="NCBI Taxonomy" id="290512"/>
    <lineage>
        <taxon>Bacteria</taxon>
        <taxon>Pseudomonadati</taxon>
        <taxon>Chlorobiota</taxon>
        <taxon>Chlorobiia</taxon>
        <taxon>Chlorobiales</taxon>
        <taxon>Chlorobiaceae</taxon>
        <taxon>Prosthecochloris</taxon>
    </lineage>
</organism>
<keyword evidence="4" id="KW-0175">Coiled coil</keyword>
<keyword evidence="6" id="KW-1185">Reference proteome</keyword>
<keyword evidence="1" id="KW-0677">Repeat</keyword>
<dbReference type="InterPro" id="IPR019734">
    <property type="entry name" value="TPR_rpt"/>
</dbReference>
<dbReference type="PROSITE" id="PS50293">
    <property type="entry name" value="TPR_REGION"/>
    <property type="match status" value="1"/>
</dbReference>
<feature type="coiled-coil region" evidence="4">
    <location>
        <begin position="260"/>
        <end position="287"/>
    </location>
</feature>
<dbReference type="Pfam" id="PF14559">
    <property type="entry name" value="TPR_19"/>
    <property type="match status" value="1"/>
</dbReference>
<dbReference type="eggNOG" id="COG0457">
    <property type="taxonomic scope" value="Bacteria"/>
</dbReference>
<feature type="repeat" description="TPR" evidence="3">
    <location>
        <begin position="210"/>
        <end position="243"/>
    </location>
</feature>
<name>B4S6S8_PROA2</name>